<organism evidence="1 2">
    <name type="scientific">Comamonas testosteroni</name>
    <name type="common">Pseudomonas testosteroni</name>
    <dbReference type="NCBI Taxonomy" id="285"/>
    <lineage>
        <taxon>Bacteria</taxon>
        <taxon>Pseudomonadati</taxon>
        <taxon>Pseudomonadota</taxon>
        <taxon>Betaproteobacteria</taxon>
        <taxon>Burkholderiales</taxon>
        <taxon>Comamonadaceae</taxon>
        <taxon>Comamonas</taxon>
    </lineage>
</organism>
<reference evidence="2" key="1">
    <citation type="submission" date="2014-06" db="EMBL/GenBank/DDBJ databases">
        <title>Draft genome sequence of C. testosteroni WDL7.</title>
        <authorList>
            <person name="Wu Y."/>
            <person name="Seshan H."/>
            <person name="Arumugam K."/>
        </authorList>
    </citation>
    <scope>NUCLEOTIDE SEQUENCE [LARGE SCALE GENOMIC DNA]</scope>
    <source>
        <strain evidence="2">WDL7</strain>
    </source>
</reference>
<dbReference type="AlphaFoldDB" id="A0A0L7N958"/>
<name>A0A0L7N958_COMTE</name>
<dbReference type="EMBL" id="JNVD01000003">
    <property type="protein sequence ID" value="KOC30754.1"/>
    <property type="molecule type" value="Genomic_DNA"/>
</dbReference>
<gene>
    <name evidence="1" type="ORF">GL58_18255</name>
</gene>
<evidence type="ECO:0000313" key="2">
    <source>
        <dbReference type="Proteomes" id="UP000037442"/>
    </source>
</evidence>
<protein>
    <submittedName>
        <fullName evidence="1">Uncharacterized protein</fullName>
    </submittedName>
</protein>
<evidence type="ECO:0000313" key="1">
    <source>
        <dbReference type="EMBL" id="KOC30754.1"/>
    </source>
</evidence>
<accession>A0A0L7N958</accession>
<sequence length="131" mass="14306">MVLIEHLHLYVASRTGSSAVFEVAMGIDVVVWNESSRDFHSVGAAGHTQGKTTTTGTALRGREQILVDRRQLHIDTCGRGTKYTTGFSDLASNVDHTGLRGGRISLGTKTDARYTDQYSAQFRLHIALSIN</sequence>
<comment type="caution">
    <text evidence="1">The sequence shown here is derived from an EMBL/GenBank/DDBJ whole genome shotgun (WGS) entry which is preliminary data.</text>
</comment>
<proteinExistence type="predicted"/>
<dbReference type="Proteomes" id="UP000037442">
    <property type="component" value="Unassembled WGS sequence"/>
</dbReference>